<dbReference type="InParanoid" id="T1I4M3"/>
<proteinExistence type="predicted"/>
<dbReference type="EMBL" id="ACPB03023431">
    <property type="status" value="NOT_ANNOTATED_CDS"/>
    <property type="molecule type" value="Genomic_DNA"/>
</dbReference>
<evidence type="ECO:0000313" key="2">
    <source>
        <dbReference type="EnsemblMetazoa" id="RPRC011242-PA"/>
    </source>
</evidence>
<sequence length="129" mass="14412">MASLRRLEEQAHRRSQNGSVRQSRHPSLSYLFSQQQIPQNGERRLSQTAVGRGPEILTRRRAASVTPVAGGVFPIRPSRNSVPQQVSPSFIITPPEERHRFSVHNVPSRSNTPAARSRAESLTEIITNP</sequence>
<dbReference type="AlphaFoldDB" id="T1I4M3"/>
<protein>
    <submittedName>
        <fullName evidence="2">Uncharacterized protein</fullName>
    </submittedName>
</protein>
<name>T1I4M3_RHOPR</name>
<feature type="compositionally biased region" description="Basic and acidic residues" evidence="1">
    <location>
        <begin position="1"/>
        <end position="12"/>
    </location>
</feature>
<feature type="compositionally biased region" description="Polar residues" evidence="1">
    <location>
        <begin position="30"/>
        <end position="39"/>
    </location>
</feature>
<feature type="compositionally biased region" description="Polar residues" evidence="1">
    <location>
        <begin position="105"/>
        <end position="114"/>
    </location>
</feature>
<dbReference type="HOGENOM" id="CLU_1951427_0_0_1"/>
<feature type="region of interest" description="Disordered" evidence="1">
    <location>
        <begin position="105"/>
        <end position="129"/>
    </location>
</feature>
<evidence type="ECO:0000256" key="1">
    <source>
        <dbReference type="SAM" id="MobiDB-lite"/>
    </source>
</evidence>
<evidence type="ECO:0000313" key="3">
    <source>
        <dbReference type="Proteomes" id="UP000015103"/>
    </source>
</evidence>
<feature type="region of interest" description="Disordered" evidence="1">
    <location>
        <begin position="1"/>
        <end position="57"/>
    </location>
</feature>
<reference evidence="2" key="1">
    <citation type="submission" date="2015-05" db="UniProtKB">
        <authorList>
            <consortium name="EnsemblMetazoa"/>
        </authorList>
    </citation>
    <scope>IDENTIFICATION</scope>
</reference>
<keyword evidence="3" id="KW-1185">Reference proteome</keyword>
<organism evidence="2 3">
    <name type="scientific">Rhodnius prolixus</name>
    <name type="common">Triatomid bug</name>
    <dbReference type="NCBI Taxonomy" id="13249"/>
    <lineage>
        <taxon>Eukaryota</taxon>
        <taxon>Metazoa</taxon>
        <taxon>Ecdysozoa</taxon>
        <taxon>Arthropoda</taxon>
        <taxon>Hexapoda</taxon>
        <taxon>Insecta</taxon>
        <taxon>Pterygota</taxon>
        <taxon>Neoptera</taxon>
        <taxon>Paraneoptera</taxon>
        <taxon>Hemiptera</taxon>
        <taxon>Heteroptera</taxon>
        <taxon>Panheteroptera</taxon>
        <taxon>Cimicomorpha</taxon>
        <taxon>Reduviidae</taxon>
        <taxon>Triatominae</taxon>
        <taxon>Rhodnius</taxon>
    </lineage>
</organism>
<dbReference type="EnsemblMetazoa" id="RPRC011242-RA">
    <property type="protein sequence ID" value="RPRC011242-PA"/>
    <property type="gene ID" value="RPRC011242"/>
</dbReference>
<accession>T1I4M3</accession>
<dbReference type="VEuPathDB" id="VectorBase:RPRC011242"/>
<dbReference type="Proteomes" id="UP000015103">
    <property type="component" value="Unassembled WGS sequence"/>
</dbReference>